<evidence type="ECO:0000256" key="1">
    <source>
        <dbReference type="SAM" id="SignalP"/>
    </source>
</evidence>
<dbReference type="InterPro" id="IPR010869">
    <property type="entry name" value="DUF1501"/>
</dbReference>
<dbReference type="STRING" id="633149.Bresu_1730"/>
<dbReference type="Proteomes" id="UP000002696">
    <property type="component" value="Chromosome"/>
</dbReference>
<reference evidence="3" key="1">
    <citation type="journal article" date="2011" name="J. Bacteriol.">
        <title>Genome sequences of eight morphologically diverse alphaproteobacteria.</title>
        <authorList>
            <consortium name="US DOE Joint Genome Institute"/>
            <person name="Brown P.J."/>
            <person name="Kysela D.T."/>
            <person name="Buechlein A."/>
            <person name="Hemmerich C."/>
            <person name="Brun Y.V."/>
        </authorList>
    </citation>
    <scope>NUCLEOTIDE SEQUENCE [LARGE SCALE GENOMIC DNA]</scope>
    <source>
        <strain evidence="3">ATCC 15264 / DSM 4735 / LMG 14903 / NBRC 16000 / CB 81</strain>
    </source>
</reference>
<sequence length="517" mass="53532">MTHGIHNRRQLLRIGGAMSMLGAASPFAAQLMAAGNAASQSAPDYKALVCIFLFGGNDSHNTVLATDSDSWGRYFAARNTGNAPIALMPVGTPPTPVGATSPVTGRVAQANTPEAWGGVLPIVPRTPNPIPAGTNATVRTFGLHPFLGPLKTLFDAGRLGVVANVGTLIRPITKAQYQGRTVAFPANLFSHNDQQSTWQAGQTEGARVGWGGRYGDLLSSLNGNGSLFTAISTAGNAVFLSGQSVVQYQMTTAAQPAVVITGQSANSLFGSTVAPGRVRDIITDTSSASLFAADYATTTGRSIGAATSVNSVFASAAVTGVQAAPAYVNPITGATETNSLAVQLQTVARMIAAAPALGAKRQVFFVSLGGWDTHDFQNTAQANNLAKVAHAMAYFDSALGNLGGVNMRPAVTTFTASDFSRTFTTNGDGTDHAWGGHHFVMGGSVRGGDIYGQYPTLGVDLGTFRNPDMSRASLVPTTSVDQYGATMGRWMGVSESNLDTIFPNLGNFGTRGLGFLG</sequence>
<feature type="chain" id="PRO_5003126598" description="Tat pathway signal protein" evidence="1">
    <location>
        <begin position="29"/>
        <end position="517"/>
    </location>
</feature>
<feature type="signal peptide" evidence="1">
    <location>
        <begin position="1"/>
        <end position="28"/>
    </location>
</feature>
<dbReference type="PANTHER" id="PTHR43737:SF1">
    <property type="entry name" value="DUF1501 DOMAIN-CONTAINING PROTEIN"/>
    <property type="match status" value="1"/>
</dbReference>
<gene>
    <name evidence="2" type="ordered locus">Bresu_1730</name>
</gene>
<accession>D9QH75</accession>
<dbReference type="PANTHER" id="PTHR43737">
    <property type="entry name" value="BLL7424 PROTEIN"/>
    <property type="match status" value="1"/>
</dbReference>
<dbReference type="AlphaFoldDB" id="D9QH75"/>
<keyword evidence="1" id="KW-0732">Signal</keyword>
<evidence type="ECO:0000313" key="2">
    <source>
        <dbReference type="EMBL" id="ADL01041.1"/>
    </source>
</evidence>
<dbReference type="BioCyc" id="BSUB633149:G1GM8-1722-MONOMER"/>
<dbReference type="OrthoDB" id="9779968at2"/>
<dbReference type="InterPro" id="IPR006311">
    <property type="entry name" value="TAT_signal"/>
</dbReference>
<dbReference type="InParanoid" id="D9QH75"/>
<dbReference type="RefSeq" id="WP_013269143.1">
    <property type="nucleotide sequence ID" value="NC_014375.1"/>
</dbReference>
<evidence type="ECO:0008006" key="4">
    <source>
        <dbReference type="Google" id="ProtNLM"/>
    </source>
</evidence>
<dbReference type="HOGENOM" id="CLU_032896_1_0_5"/>
<protein>
    <recommendedName>
        <fullName evidence="4">Tat pathway signal protein</fullName>
    </recommendedName>
</protein>
<dbReference type="EMBL" id="CP002102">
    <property type="protein sequence ID" value="ADL01041.1"/>
    <property type="molecule type" value="Genomic_DNA"/>
</dbReference>
<organism evidence="2 3">
    <name type="scientific">Brevundimonas subvibrioides (strain ATCC 15264 / DSM 4735 / LMG 14903 / NBRC 16000 / CB 81)</name>
    <name type="common">Caulobacter subvibrioides</name>
    <dbReference type="NCBI Taxonomy" id="633149"/>
    <lineage>
        <taxon>Bacteria</taxon>
        <taxon>Pseudomonadati</taxon>
        <taxon>Pseudomonadota</taxon>
        <taxon>Alphaproteobacteria</taxon>
        <taxon>Caulobacterales</taxon>
        <taxon>Caulobacteraceae</taxon>
        <taxon>Brevundimonas</taxon>
    </lineage>
</organism>
<name>D9QH75_BRESC</name>
<dbReference type="PROSITE" id="PS51318">
    <property type="entry name" value="TAT"/>
    <property type="match status" value="1"/>
</dbReference>
<dbReference type="KEGG" id="bsb:Bresu_1730"/>
<evidence type="ECO:0000313" key="3">
    <source>
        <dbReference type="Proteomes" id="UP000002696"/>
    </source>
</evidence>
<dbReference type="Pfam" id="PF07394">
    <property type="entry name" value="DUF1501"/>
    <property type="match status" value="1"/>
</dbReference>
<keyword evidence="3" id="KW-1185">Reference proteome</keyword>
<proteinExistence type="predicted"/>
<dbReference type="eggNOG" id="COG4102">
    <property type="taxonomic scope" value="Bacteria"/>
</dbReference>